<dbReference type="Pfam" id="PF00561">
    <property type="entry name" value="Abhydrolase_1"/>
    <property type="match status" value="1"/>
</dbReference>
<evidence type="ECO:0000259" key="2">
    <source>
        <dbReference type="PROSITE" id="PS50043"/>
    </source>
</evidence>
<evidence type="ECO:0000256" key="1">
    <source>
        <dbReference type="ARBA" id="ARBA00022801"/>
    </source>
</evidence>
<dbReference type="SUPFAM" id="SSF46894">
    <property type="entry name" value="C-terminal effector domain of the bipartite response regulators"/>
    <property type="match status" value="1"/>
</dbReference>
<dbReference type="PRINTS" id="PR00111">
    <property type="entry name" value="ABHYDROLASE"/>
</dbReference>
<protein>
    <submittedName>
        <fullName evidence="3">Alpha/beta fold hydrolase</fullName>
    </submittedName>
</protein>
<dbReference type="GO" id="GO:0016787">
    <property type="term" value="F:hydrolase activity"/>
    <property type="evidence" value="ECO:0007669"/>
    <property type="project" value="UniProtKB-KW"/>
</dbReference>
<dbReference type="InterPro" id="IPR000073">
    <property type="entry name" value="AB_hydrolase_1"/>
</dbReference>
<dbReference type="Gene3D" id="3.40.50.1820">
    <property type="entry name" value="alpha/beta hydrolase"/>
    <property type="match status" value="1"/>
</dbReference>
<dbReference type="Gene3D" id="1.10.10.10">
    <property type="entry name" value="Winged helix-like DNA-binding domain superfamily/Winged helix DNA-binding domain"/>
    <property type="match status" value="1"/>
</dbReference>
<dbReference type="GO" id="GO:0003677">
    <property type="term" value="F:DNA binding"/>
    <property type="evidence" value="ECO:0007669"/>
    <property type="project" value="InterPro"/>
</dbReference>
<sequence length="350" mass="38360">MRLHQDISFCHSQDGTRIAVAACGAGPVLLRAAHWLSHVTYDLDSPVWQPWVEALSRHHRYIRYDPRGCGMSERFCADLSLATWHQDLEAVIATVPVDRFALLGGSQGGALAIHYAARHPERVSHLVLVNAYAQGSRTRARTDAELLEAETLFNLVRIGWGRSNPAFCQFFTNLFIPDGTPEQHRWWGDLERETASPEVAAETLRQMQGLDVLGDCARIRVPTLVASCRGDMRVPFEQGALIAATIPDARFVPLASANHVLLPTEPAWAVFHTELAAFLDEPAPHPVLAGSGLTTAESEVLHLIVAGLDNRSIALRLGKSEKTVRNQVSVILSKLDVSSRAQAIVRVLGG</sequence>
<dbReference type="AlphaFoldDB" id="A0A6L6JB46"/>
<gene>
    <name evidence="3" type="ORF">GL286_11860</name>
</gene>
<dbReference type="Pfam" id="PF00196">
    <property type="entry name" value="GerE"/>
    <property type="match status" value="1"/>
</dbReference>
<keyword evidence="1 3" id="KW-0378">Hydrolase</keyword>
<dbReference type="EMBL" id="WMIE01000006">
    <property type="protein sequence ID" value="MTH78425.1"/>
    <property type="molecule type" value="Genomic_DNA"/>
</dbReference>
<dbReference type="InterPro" id="IPR000792">
    <property type="entry name" value="Tscrpt_reg_LuxR_C"/>
</dbReference>
<dbReference type="InterPro" id="IPR050266">
    <property type="entry name" value="AB_hydrolase_sf"/>
</dbReference>
<comment type="caution">
    <text evidence="3">The sequence shown here is derived from an EMBL/GenBank/DDBJ whole genome shotgun (WGS) entry which is preliminary data.</text>
</comment>
<dbReference type="InterPro" id="IPR036388">
    <property type="entry name" value="WH-like_DNA-bd_sf"/>
</dbReference>
<dbReference type="CDD" id="cd06170">
    <property type="entry name" value="LuxR_C_like"/>
    <property type="match status" value="1"/>
</dbReference>
<organism evidence="3 4">
    <name type="scientific">Paracoccus aestuariivivens</name>
    <dbReference type="NCBI Taxonomy" id="1820333"/>
    <lineage>
        <taxon>Bacteria</taxon>
        <taxon>Pseudomonadati</taxon>
        <taxon>Pseudomonadota</taxon>
        <taxon>Alphaproteobacteria</taxon>
        <taxon>Rhodobacterales</taxon>
        <taxon>Paracoccaceae</taxon>
        <taxon>Paracoccus</taxon>
    </lineage>
</organism>
<evidence type="ECO:0000313" key="3">
    <source>
        <dbReference type="EMBL" id="MTH78425.1"/>
    </source>
</evidence>
<dbReference type="GO" id="GO:0006355">
    <property type="term" value="P:regulation of DNA-templated transcription"/>
    <property type="evidence" value="ECO:0007669"/>
    <property type="project" value="InterPro"/>
</dbReference>
<dbReference type="SMART" id="SM00421">
    <property type="entry name" value="HTH_LUXR"/>
    <property type="match status" value="1"/>
</dbReference>
<dbReference type="RefSeq" id="WP_155095783.1">
    <property type="nucleotide sequence ID" value="NZ_WMIE01000006.1"/>
</dbReference>
<dbReference type="PANTHER" id="PTHR43798">
    <property type="entry name" value="MONOACYLGLYCEROL LIPASE"/>
    <property type="match status" value="1"/>
</dbReference>
<proteinExistence type="predicted"/>
<dbReference type="SUPFAM" id="SSF53474">
    <property type="entry name" value="alpha/beta-Hydrolases"/>
    <property type="match status" value="1"/>
</dbReference>
<dbReference type="GO" id="GO:0016020">
    <property type="term" value="C:membrane"/>
    <property type="evidence" value="ECO:0007669"/>
    <property type="project" value="TreeGrafter"/>
</dbReference>
<evidence type="ECO:0000313" key="4">
    <source>
        <dbReference type="Proteomes" id="UP000478183"/>
    </source>
</evidence>
<keyword evidence="4" id="KW-1185">Reference proteome</keyword>
<accession>A0A6L6JB46</accession>
<name>A0A6L6JB46_9RHOB</name>
<reference evidence="3 4" key="1">
    <citation type="submission" date="2019-11" db="EMBL/GenBank/DDBJ databases">
        <authorList>
            <person name="Dong K."/>
        </authorList>
    </citation>
    <scope>NUCLEOTIDE SEQUENCE [LARGE SCALE GENOMIC DNA]</scope>
    <source>
        <strain evidence="3 4">NBRC 111993</strain>
    </source>
</reference>
<dbReference type="PANTHER" id="PTHR43798:SF31">
    <property type="entry name" value="AB HYDROLASE SUPERFAMILY PROTEIN YCLE"/>
    <property type="match status" value="1"/>
</dbReference>
<dbReference type="InterPro" id="IPR016032">
    <property type="entry name" value="Sig_transdc_resp-reg_C-effctor"/>
</dbReference>
<dbReference type="InterPro" id="IPR029058">
    <property type="entry name" value="AB_hydrolase_fold"/>
</dbReference>
<dbReference type="PRINTS" id="PR00038">
    <property type="entry name" value="HTHLUXR"/>
</dbReference>
<dbReference type="PROSITE" id="PS50043">
    <property type="entry name" value="HTH_LUXR_2"/>
    <property type="match status" value="1"/>
</dbReference>
<dbReference type="OrthoDB" id="9793083at2"/>
<dbReference type="Proteomes" id="UP000478183">
    <property type="component" value="Unassembled WGS sequence"/>
</dbReference>
<feature type="domain" description="HTH luxR-type" evidence="2">
    <location>
        <begin position="286"/>
        <end position="350"/>
    </location>
</feature>